<proteinExistence type="predicted"/>
<comment type="caution">
    <text evidence="1">The sequence shown here is derived from an EMBL/GenBank/DDBJ whole genome shotgun (WGS) entry which is preliminary data.</text>
</comment>
<accession>X1LT52</accession>
<sequence length="192" mass="22038">MNPKIGNYTPYDLECVCAFDINKKKIAELKQMIKKYNDFSHILSVESENKEIQIYCARDTRIDVVSFSYPKITKTLTPGVLSLSKQYNSFIEFSFAPIFNENKYIQSKNIRIIYSALRMTLVKNANYFISGNFPSLSDYRSPRVLISICQTLLDMSLTNAKLALKDNPSKLIEKLNTKIDPNIIEDGVKIIK</sequence>
<dbReference type="InterPro" id="IPR016195">
    <property type="entry name" value="Pol/histidinol_Pase-like"/>
</dbReference>
<protein>
    <recommendedName>
        <fullName evidence="2">RNase P subunit p30</fullName>
    </recommendedName>
</protein>
<evidence type="ECO:0000313" key="1">
    <source>
        <dbReference type="EMBL" id="GAI08966.1"/>
    </source>
</evidence>
<dbReference type="SUPFAM" id="SSF89550">
    <property type="entry name" value="PHP domain-like"/>
    <property type="match status" value="1"/>
</dbReference>
<gene>
    <name evidence="1" type="ORF">S06H3_12608</name>
</gene>
<dbReference type="AlphaFoldDB" id="X1LT52"/>
<evidence type="ECO:0008006" key="2">
    <source>
        <dbReference type="Google" id="ProtNLM"/>
    </source>
</evidence>
<organism evidence="1">
    <name type="scientific">marine sediment metagenome</name>
    <dbReference type="NCBI Taxonomy" id="412755"/>
    <lineage>
        <taxon>unclassified sequences</taxon>
        <taxon>metagenomes</taxon>
        <taxon>ecological metagenomes</taxon>
    </lineage>
</organism>
<dbReference type="EMBL" id="BARV01006166">
    <property type="protein sequence ID" value="GAI08966.1"/>
    <property type="molecule type" value="Genomic_DNA"/>
</dbReference>
<name>X1LT52_9ZZZZ</name>
<reference evidence="1" key="1">
    <citation type="journal article" date="2014" name="Front. Microbiol.">
        <title>High frequency of phylogenetically diverse reductive dehalogenase-homologous genes in deep subseafloor sedimentary metagenomes.</title>
        <authorList>
            <person name="Kawai M."/>
            <person name="Futagami T."/>
            <person name="Toyoda A."/>
            <person name="Takaki Y."/>
            <person name="Nishi S."/>
            <person name="Hori S."/>
            <person name="Arai W."/>
            <person name="Tsubouchi T."/>
            <person name="Morono Y."/>
            <person name="Uchiyama I."/>
            <person name="Ito T."/>
            <person name="Fujiyama A."/>
            <person name="Inagaki F."/>
            <person name="Takami H."/>
        </authorList>
    </citation>
    <scope>NUCLEOTIDE SEQUENCE</scope>
    <source>
        <strain evidence="1">Expedition CK06-06</strain>
    </source>
</reference>
<dbReference type="Gene3D" id="3.20.20.140">
    <property type="entry name" value="Metal-dependent hydrolases"/>
    <property type="match status" value="1"/>
</dbReference>